<dbReference type="AlphaFoldDB" id="A0A7R8CT28"/>
<dbReference type="OrthoDB" id="6348147at2759"/>
<evidence type="ECO:0000313" key="2">
    <source>
        <dbReference type="Proteomes" id="UP000675881"/>
    </source>
</evidence>
<name>A0A7R8CT28_LEPSM</name>
<dbReference type="Gene3D" id="1.50.10.20">
    <property type="match status" value="1"/>
</dbReference>
<protein>
    <submittedName>
        <fullName evidence="1">(salmon louse) hypothetical protein</fullName>
    </submittedName>
</protein>
<dbReference type="EMBL" id="HG994583">
    <property type="protein sequence ID" value="CAF2922631.1"/>
    <property type="molecule type" value="Genomic_DNA"/>
</dbReference>
<sequence length="203" mass="22390">MSDKDGSITLGIPLIGVSDYVAKLSAKVTKLDFEANKTTRIKLTLSKHDVILTHLSNDTIRRDAHRLTIHEKLIGDKKVKFNSQQIRQGQFDSQAEMVKSPVVVFQKNLLEDTILPKNNLVDNSVQAWFGISGDITGHAVKSLDGLVGLSTGCGEAKQYEYGSHDHTYGTDPHLEDSATDNNKVYLLLLENLSTIEEHQSCSG</sequence>
<proteinExistence type="predicted"/>
<dbReference type="Proteomes" id="UP000675881">
    <property type="component" value="Chromosome 4"/>
</dbReference>
<accession>A0A7R8CT28</accession>
<gene>
    <name evidence="1" type="ORF">LSAA_8301</name>
</gene>
<evidence type="ECO:0000313" key="1">
    <source>
        <dbReference type="EMBL" id="CAF2922631.1"/>
    </source>
</evidence>
<keyword evidence="2" id="KW-1185">Reference proteome</keyword>
<organism evidence="1 2">
    <name type="scientific">Lepeophtheirus salmonis</name>
    <name type="common">Salmon louse</name>
    <name type="synonym">Caligus salmonis</name>
    <dbReference type="NCBI Taxonomy" id="72036"/>
    <lineage>
        <taxon>Eukaryota</taxon>
        <taxon>Metazoa</taxon>
        <taxon>Ecdysozoa</taxon>
        <taxon>Arthropoda</taxon>
        <taxon>Crustacea</taxon>
        <taxon>Multicrustacea</taxon>
        <taxon>Hexanauplia</taxon>
        <taxon>Copepoda</taxon>
        <taxon>Siphonostomatoida</taxon>
        <taxon>Caligidae</taxon>
        <taxon>Lepeophtheirus</taxon>
    </lineage>
</organism>
<dbReference type="Gene3D" id="2.60.120.1540">
    <property type="match status" value="1"/>
</dbReference>
<reference evidence="1" key="1">
    <citation type="submission" date="2021-02" db="EMBL/GenBank/DDBJ databases">
        <authorList>
            <person name="Bekaert M."/>
        </authorList>
    </citation>
    <scope>NUCLEOTIDE SEQUENCE</scope>
    <source>
        <strain evidence="1">IoA-00</strain>
    </source>
</reference>